<dbReference type="EMBL" id="CP001736">
    <property type="protein sequence ID" value="ADB31322.1"/>
    <property type="molecule type" value="Genomic_DNA"/>
</dbReference>
<protein>
    <submittedName>
        <fullName evidence="3">Beta-lactamase</fullName>
    </submittedName>
</protein>
<dbReference type="PANTHER" id="PTHR46825">
    <property type="entry name" value="D-ALANYL-D-ALANINE-CARBOXYPEPTIDASE/ENDOPEPTIDASE AMPH"/>
    <property type="match status" value="1"/>
</dbReference>
<name>D2PTK9_KRIFD</name>
<evidence type="ECO:0000313" key="4">
    <source>
        <dbReference type="Proteomes" id="UP000007967"/>
    </source>
</evidence>
<evidence type="ECO:0000313" key="3">
    <source>
        <dbReference type="EMBL" id="ADB31322.1"/>
    </source>
</evidence>
<dbReference type="MEROPS" id="S12.003"/>
<dbReference type="SUPFAM" id="SSF56601">
    <property type="entry name" value="beta-lactamase/transpeptidase-like"/>
    <property type="match status" value="1"/>
</dbReference>
<dbReference type="eggNOG" id="COG1680">
    <property type="taxonomic scope" value="Bacteria"/>
</dbReference>
<dbReference type="InterPro" id="IPR001466">
    <property type="entry name" value="Beta-lactam-related"/>
</dbReference>
<dbReference type="Proteomes" id="UP000007967">
    <property type="component" value="Chromosome"/>
</dbReference>
<dbReference type="Pfam" id="PF00144">
    <property type="entry name" value="Beta-lactamase"/>
    <property type="match status" value="1"/>
</dbReference>
<feature type="chain" id="PRO_5003034896" evidence="1">
    <location>
        <begin position="24"/>
        <end position="377"/>
    </location>
</feature>
<dbReference type="RefSeq" id="WP_012919878.1">
    <property type="nucleotide sequence ID" value="NC_013729.1"/>
</dbReference>
<evidence type="ECO:0000256" key="1">
    <source>
        <dbReference type="SAM" id="SignalP"/>
    </source>
</evidence>
<dbReference type="PANTHER" id="PTHR46825:SF7">
    <property type="entry name" value="D-ALANYL-D-ALANINE CARBOXYPEPTIDASE"/>
    <property type="match status" value="1"/>
</dbReference>
<organism evidence="3 4">
    <name type="scientific">Kribbella flavida (strain DSM 17836 / JCM 10339 / NBRC 14399)</name>
    <dbReference type="NCBI Taxonomy" id="479435"/>
    <lineage>
        <taxon>Bacteria</taxon>
        <taxon>Bacillati</taxon>
        <taxon>Actinomycetota</taxon>
        <taxon>Actinomycetes</taxon>
        <taxon>Propionibacteriales</taxon>
        <taxon>Kribbellaceae</taxon>
        <taxon>Kribbella</taxon>
    </lineage>
</organism>
<dbReference type="KEGG" id="kfl:Kfla_2246"/>
<dbReference type="STRING" id="479435.Kfla_2246"/>
<sequence length="377" mass="41458">MPIKTLLAAVLALSVVPVAPAVARPDPLRQDAEQITAVGVTGVLARTTSQYGRSRTVTDGVAELGRRRPPRADGYFRIGSTNKTLVATVVLQLVGENRMRLDDTVEKWLPGYVRGNGNDGRLITVRQLLQHTAGIYDGNFPSIDTAEQYYQRRFAIHTEEEIVRAGLSHAPDFAPGTGWKYSNTGYDLVGLVIKAVTGRRWYDEVERRIVRPLGLRHTYWPGTSPGIKQPHAKGYTRFAAGERYVDTTQLIDVDASGGYISTLADLDTFQRALFDGRLLGRAELREMTRTVPVDETATQLWPGARYGLGLFSRDLACGGTVWIPGGDQLGYRTRLAVTGDGERSAVVSMSSQLYDSLDVVFAQDNAARRLIDRAICS</sequence>
<keyword evidence="1" id="KW-0732">Signal</keyword>
<dbReference type="Gene3D" id="3.40.710.10">
    <property type="entry name" value="DD-peptidase/beta-lactamase superfamily"/>
    <property type="match status" value="1"/>
</dbReference>
<feature type="signal peptide" evidence="1">
    <location>
        <begin position="1"/>
        <end position="23"/>
    </location>
</feature>
<accession>D2PTK9</accession>
<dbReference type="InterPro" id="IPR050491">
    <property type="entry name" value="AmpC-like"/>
</dbReference>
<feature type="domain" description="Beta-lactamase-related" evidence="2">
    <location>
        <begin position="55"/>
        <end position="354"/>
    </location>
</feature>
<proteinExistence type="predicted"/>
<reference evidence="3 4" key="2">
    <citation type="journal article" date="2010" name="Stand. Genomic Sci.">
        <title>Complete genome sequence of Kribbella flavida type strain (IFO 14399).</title>
        <authorList>
            <person name="Pukall R."/>
            <person name="Lapidus A."/>
            <person name="Glavina Del Rio T."/>
            <person name="Copeland A."/>
            <person name="Tice H."/>
            <person name="Cheng J.-F."/>
            <person name="Lucas S."/>
            <person name="Chen F."/>
            <person name="Nolan M."/>
            <person name="LaButti K."/>
            <person name="Pati A."/>
            <person name="Ivanova N."/>
            <person name="Mavrommatis K."/>
            <person name="Mikhailova N."/>
            <person name="Pitluck S."/>
            <person name="Bruce D."/>
            <person name="Goodwin L."/>
            <person name="Land M."/>
            <person name="Hauser L."/>
            <person name="Chang Y.-J."/>
            <person name="Jeffries C.D."/>
            <person name="Chen A."/>
            <person name="Palaniappan K."/>
            <person name="Chain P."/>
            <person name="Rohde M."/>
            <person name="Goeker M."/>
            <person name="Bristow J."/>
            <person name="Eisen J.A."/>
            <person name="Markowitz V."/>
            <person name="Hugenholtz P."/>
            <person name="Kyrpides N.C."/>
            <person name="Klenk H.-P."/>
            <person name="Brettin T."/>
        </authorList>
    </citation>
    <scope>NUCLEOTIDE SEQUENCE [LARGE SCALE GENOMIC DNA]</scope>
    <source>
        <strain evidence="4">DSM 17836 / JCM 10339 / NBRC 14399</strain>
    </source>
</reference>
<dbReference type="InterPro" id="IPR012338">
    <property type="entry name" value="Beta-lactam/transpept-like"/>
</dbReference>
<gene>
    <name evidence="3" type="ordered locus">Kfla_2246</name>
</gene>
<evidence type="ECO:0000259" key="2">
    <source>
        <dbReference type="Pfam" id="PF00144"/>
    </source>
</evidence>
<reference evidence="4" key="1">
    <citation type="submission" date="2009-09" db="EMBL/GenBank/DDBJ databases">
        <title>The complete genome of Kribbella flavida DSM 17836.</title>
        <authorList>
            <consortium name="US DOE Joint Genome Institute (JGI-PGF)"/>
            <person name="Lucas S."/>
            <person name="Copeland A."/>
            <person name="Lapidus A."/>
            <person name="Glavina del Rio T."/>
            <person name="Dalin E."/>
            <person name="Tice H."/>
            <person name="Bruce D."/>
            <person name="Goodwin L."/>
            <person name="Pitluck S."/>
            <person name="Kyrpides N."/>
            <person name="Mavromatis K."/>
            <person name="Ivanova N."/>
            <person name="Saunders E."/>
            <person name="Brettin T."/>
            <person name="Detter J.C."/>
            <person name="Han C."/>
            <person name="Larimer F."/>
            <person name="Land M."/>
            <person name="Hauser L."/>
            <person name="Markowitz V."/>
            <person name="Cheng J.-F."/>
            <person name="Hugenholtz P."/>
            <person name="Woyke T."/>
            <person name="Wu D."/>
            <person name="Pukall R."/>
            <person name="Klenk H.-P."/>
            <person name="Eisen J.A."/>
        </authorList>
    </citation>
    <scope>NUCLEOTIDE SEQUENCE [LARGE SCALE GENOMIC DNA]</scope>
    <source>
        <strain evidence="4">DSM 17836 / JCM 10339 / NBRC 14399</strain>
    </source>
</reference>
<dbReference type="AlphaFoldDB" id="D2PTK9"/>
<keyword evidence="4" id="KW-1185">Reference proteome</keyword>
<dbReference type="HOGENOM" id="CLU_020027_2_3_11"/>